<reference evidence="2" key="1">
    <citation type="journal article" date="2021" name="Proc. Natl. Acad. Sci. U.S.A.">
        <title>A Catalog of Tens of Thousands of Viruses from Human Metagenomes Reveals Hidden Associations with Chronic Diseases.</title>
        <authorList>
            <person name="Tisza M.J."/>
            <person name="Buck C.B."/>
        </authorList>
    </citation>
    <scope>NUCLEOTIDE SEQUENCE</scope>
    <source>
        <strain evidence="2">CtWb16</strain>
    </source>
</reference>
<organism evidence="2">
    <name type="scientific">Myoviridae sp. ctWb16</name>
    <dbReference type="NCBI Taxonomy" id="2827690"/>
    <lineage>
        <taxon>Viruses</taxon>
        <taxon>Duplodnaviria</taxon>
        <taxon>Heunggongvirae</taxon>
        <taxon>Uroviricota</taxon>
        <taxon>Caudoviricetes</taxon>
    </lineage>
</organism>
<name>A0A8S5T0Y4_9CAUD</name>
<evidence type="ECO:0000313" key="2">
    <source>
        <dbReference type="EMBL" id="DAF56776.1"/>
    </source>
</evidence>
<feature type="compositionally biased region" description="Basic and acidic residues" evidence="1">
    <location>
        <begin position="722"/>
        <end position="736"/>
    </location>
</feature>
<dbReference type="EMBL" id="BK032721">
    <property type="protein sequence ID" value="DAF56776.1"/>
    <property type="molecule type" value="Genomic_DNA"/>
</dbReference>
<proteinExistence type="predicted"/>
<sequence>MNQLYKLFNVKSDREYRKVMENMDLSPYDMFKIEDIANNGQDLTEQRQLVLNLLALTTNDNYKFCKNQFNKNNTPRKLKENVTVPQEQSLTLNDIMELNDIIDLVAKKCHNNKMAYQQLYQVVAKSTSKNIANAFFNMAFNAQNTDDNLKFNTDLVVDNQNVAQAIYQIKSLIKSALNSIQEPKKEEKINESVLNEDNFPEAVKNIYALFHSNNNVDDLNKIISMLDNKINVSRSTKEKNFFNSIKTNVIAKLNKLKKDNVAECLASNVVSTAVEEDTFNGLLNDLAKPTIINITVNKETGNIDDVQSVLNDTPNMDLINGVQAVQPLTLSPTAIDAPILQKPDQASVVSALSALSSHLNDTKSDSRENNLECLQTINTLLNQISSYFNSLLSESKMKINNDGVMELNEADIFEHNAKPDFTYTFQTPDNHYIEFSGYKLNDNSYDIDLMDEDYNYITTSEFTKNGASDNNIKNNIIKMKQNWNLIEKALINKINTYNEDFQLSEDVDSKKLFKNDDAIARLQNEIIRLKQKLKEPTSDKKYYGVKLSYAETKLRKLLAKNDEIMNEETVYDHSWYENDDGDFPKRTKEGVIIEDEEVDETCSAGATGAGNVAMTSRPIGKKRKLSIGESLLLKFIKEGRDCTSIFDGHHYMLKNGYLYKDAQLVKTKNLNEMVEFIQGNVDLPILDGFLPMHLDMMLEEDVNNPNELSDMDLTPEQRQLKQKQEQDLDTRIDSGTDTKVSVENTDDNKIELNQELVGVDDTDINNKQYVVKNPSTNKIKIVKSSQIKTTDDQGI</sequence>
<accession>A0A8S5T0Y4</accession>
<evidence type="ECO:0000256" key="1">
    <source>
        <dbReference type="SAM" id="MobiDB-lite"/>
    </source>
</evidence>
<feature type="region of interest" description="Disordered" evidence="1">
    <location>
        <begin position="722"/>
        <end position="741"/>
    </location>
</feature>
<protein>
    <submittedName>
        <fullName evidence="2">Uncharacterized protein</fullName>
    </submittedName>
</protein>